<proteinExistence type="predicted"/>
<dbReference type="KEGG" id="mpsy:CEK71_02285"/>
<evidence type="ECO:0000313" key="1">
    <source>
        <dbReference type="EMBL" id="ASF44985.1"/>
    </source>
</evidence>
<protein>
    <recommendedName>
        <fullName evidence="3">AAA+ ATPase domain-containing protein</fullName>
    </recommendedName>
</protein>
<dbReference type="OrthoDB" id="784829at2"/>
<dbReference type="RefSeq" id="WP_088617868.1">
    <property type="nucleotide sequence ID" value="NZ_CP022129.1"/>
</dbReference>
<dbReference type="Pfam" id="PF13481">
    <property type="entry name" value="AAA_25"/>
    <property type="match status" value="1"/>
</dbReference>
<dbReference type="InterPro" id="IPR027417">
    <property type="entry name" value="P-loop_NTPase"/>
</dbReference>
<evidence type="ECO:0000313" key="2">
    <source>
        <dbReference type="Proteomes" id="UP000197019"/>
    </source>
</evidence>
<accession>A0A1Z4BUK0</accession>
<dbReference type="Proteomes" id="UP000197019">
    <property type="component" value="Chromosome"/>
</dbReference>
<dbReference type="Gene3D" id="3.40.50.300">
    <property type="entry name" value="P-loop containing nucleotide triphosphate hydrolases"/>
    <property type="match status" value="1"/>
</dbReference>
<dbReference type="SUPFAM" id="SSF52540">
    <property type="entry name" value="P-loop containing nucleoside triphosphate hydrolases"/>
    <property type="match status" value="1"/>
</dbReference>
<dbReference type="EMBL" id="CP022129">
    <property type="protein sequence ID" value="ASF44985.1"/>
    <property type="molecule type" value="Genomic_DNA"/>
</dbReference>
<keyword evidence="2" id="KW-1185">Reference proteome</keyword>
<dbReference type="AlphaFoldDB" id="A0A1Z4BUK0"/>
<gene>
    <name evidence="1" type="ORF">CEK71_02285</name>
</gene>
<organism evidence="1 2">
    <name type="scientific">Methylovulum psychrotolerans</name>
    <dbReference type="NCBI Taxonomy" id="1704499"/>
    <lineage>
        <taxon>Bacteria</taxon>
        <taxon>Pseudomonadati</taxon>
        <taxon>Pseudomonadota</taxon>
        <taxon>Gammaproteobacteria</taxon>
        <taxon>Methylococcales</taxon>
        <taxon>Methylococcaceae</taxon>
        <taxon>Methylovulum</taxon>
    </lineage>
</organism>
<evidence type="ECO:0008006" key="3">
    <source>
        <dbReference type="Google" id="ProtNLM"/>
    </source>
</evidence>
<sequence>MALQAREKEILILDAPIQPNDEDYALMALQAREAELFYYSIYLKPDSCALAQHRDKPPVKTITLPNGGFKLLTCEELLSGQSPLNEWLIHGMIEKGNLGLIFGNPSSGKSLYVQDMCFCIAAGLMFHGLETATGNVVYIAGEGFSGLRKRFSVLAKKYEVPPPNNLHISEMPAAIVDQKSIESVRNAIDQVGKVALIVIDTLHRNFGDGDENSARDISQLLSNIDTYLKTTGATVLIIHHSGHESKGRGRGSSSIRAAMDVEYSVKKEGDTVTVENTKVKDFDPPSPMSFKLKSIELNKDVGGVVLEPTEQIPSKQKGSTSSDIENTILAVLANAPSDQFVHATDACVVSGKIPARALKADYVKTETYSKMDNPTKEAKRKAFQRAIERLVETQKIGSGDNCYWLPPSP</sequence>
<reference evidence="1 2" key="1">
    <citation type="submission" date="2017-06" db="EMBL/GenBank/DDBJ databases">
        <title>Genome Sequencing of the methanotroph Methylovulum psychrotolerants str. HV10-M2 isolated from a high-altitude environment.</title>
        <authorList>
            <person name="Mateos-Rivera A."/>
        </authorList>
    </citation>
    <scope>NUCLEOTIDE SEQUENCE [LARGE SCALE GENOMIC DNA]</scope>
    <source>
        <strain evidence="1 2">HV10_M2</strain>
    </source>
</reference>
<name>A0A1Z4BUK0_9GAMM</name>